<protein>
    <submittedName>
        <fullName evidence="6">Probable inactive tRNA-specific adenosine deaminase-like protein 3</fullName>
    </submittedName>
</protein>
<dbReference type="PANTHER" id="PTHR11079:SF156">
    <property type="entry name" value="INACTIVE TRNA-SPECIFIC ADENOSINE DEAMINASE-LIKE PROTEIN 3-RELATED"/>
    <property type="match status" value="1"/>
</dbReference>
<dbReference type="AlphaFoldDB" id="A0A8H3L7V2"/>
<dbReference type="GO" id="GO:0000166">
    <property type="term" value="F:nucleotide binding"/>
    <property type="evidence" value="ECO:0007669"/>
    <property type="project" value="InterPro"/>
</dbReference>
<dbReference type="InterPro" id="IPR006590">
    <property type="entry name" value="RNA_pol_Rpb4/RPC9_core"/>
</dbReference>
<dbReference type="CDD" id="cd01285">
    <property type="entry name" value="nucleoside_deaminase"/>
    <property type="match status" value="1"/>
</dbReference>
<dbReference type="PROSITE" id="PS51747">
    <property type="entry name" value="CYT_DCMP_DEAMINASES_2"/>
    <property type="match status" value="1"/>
</dbReference>
<comment type="similarity">
    <text evidence="4">Belongs to the cytidine and deoxycytidylate deaminase family. ADAT3 subfamily.</text>
</comment>
<comment type="subcellular location">
    <subcellularLocation>
        <location evidence="1">Nucleus</location>
    </subcellularLocation>
</comment>
<dbReference type="GO" id="GO:0005737">
    <property type="term" value="C:cytoplasm"/>
    <property type="evidence" value="ECO:0007669"/>
    <property type="project" value="TreeGrafter"/>
</dbReference>
<proteinExistence type="inferred from homology"/>
<dbReference type="GO" id="GO:0052717">
    <property type="term" value="F:tRNA-specific adenosine-34 deaminase activity"/>
    <property type="evidence" value="ECO:0007669"/>
    <property type="project" value="TreeGrafter"/>
</dbReference>
<dbReference type="SMART" id="SM00657">
    <property type="entry name" value="RPOL4c"/>
    <property type="match status" value="1"/>
</dbReference>
<dbReference type="Proteomes" id="UP000615446">
    <property type="component" value="Unassembled WGS sequence"/>
</dbReference>
<dbReference type="EMBL" id="BLAL01000068">
    <property type="protein sequence ID" value="GES83438.1"/>
    <property type="molecule type" value="Genomic_DNA"/>
</dbReference>
<keyword evidence="3" id="KW-0539">Nucleus</keyword>
<dbReference type="GO" id="GO:0008033">
    <property type="term" value="P:tRNA processing"/>
    <property type="evidence" value="ECO:0007669"/>
    <property type="project" value="UniProtKB-KW"/>
</dbReference>
<gene>
    <name evidence="6" type="ORF">RCL2_001059900</name>
</gene>
<dbReference type="SUPFAM" id="SSF47819">
    <property type="entry name" value="HRDC-like"/>
    <property type="match status" value="1"/>
</dbReference>
<dbReference type="InterPro" id="IPR010997">
    <property type="entry name" value="HRDC-like_sf"/>
</dbReference>
<name>A0A8H3L7V2_9GLOM</name>
<evidence type="ECO:0000256" key="3">
    <source>
        <dbReference type="ARBA" id="ARBA00023242"/>
    </source>
</evidence>
<dbReference type="InterPro" id="IPR038324">
    <property type="entry name" value="Rpb4/RPC9_sf"/>
</dbReference>
<evidence type="ECO:0000313" key="6">
    <source>
        <dbReference type="EMBL" id="GES83438.1"/>
    </source>
</evidence>
<dbReference type="SUPFAM" id="SSF53927">
    <property type="entry name" value="Cytidine deaminase-like"/>
    <property type="match status" value="1"/>
</dbReference>
<dbReference type="PANTHER" id="PTHR11079">
    <property type="entry name" value="CYTOSINE DEAMINASE FAMILY MEMBER"/>
    <property type="match status" value="1"/>
</dbReference>
<dbReference type="GO" id="GO:0006352">
    <property type="term" value="P:DNA-templated transcription initiation"/>
    <property type="evidence" value="ECO:0007669"/>
    <property type="project" value="InterPro"/>
</dbReference>
<dbReference type="OrthoDB" id="3180714at2759"/>
<sequence>MAHAPIIHRSRKAPQEEEDAAKLKFGEDFEDEEFLFISEVALLLEKIPDSQKNNNVYKKTEELVNTFTRFHNDESVRELRKTLMRHKLHKYELAQLANLVCEEIDEAKSLIPSLAKRSDLKKQNNFFLSISLSYVFDLIKFSNSKIIDNWIDEESRSLETVDVYVSDVKPNETEPIIKFIKKYCPREEILDHVKRIKKTSYDKGFTLTVLICSVESITFTELIALIKNHNLDLILKPRIQQVCKYPAITRTQFDEWRKLWPINFYEDPTRKLKFTLKEIENVEQYMEKAIKLSIQAKLKGEIPIGCIMIDPKNNVILSESFDTRNSTKNPLRHAILNCINNVASSEKSNCLEKSNKVEIIQNQKVDNVVINFNSESFSYQQKDDNNNENKITYLCKGFDIFITHEPCIMCSMALVHSRIGRVFYGHSNTVSGGLGSCYKIHAHNSLNHHFKVFKELLQHKIDALSIDC</sequence>
<reference evidence="6" key="1">
    <citation type="submission" date="2019-10" db="EMBL/GenBank/DDBJ databases">
        <title>Conservation and host-specific expression of non-tandemly repeated heterogenous ribosome RNA gene in arbuscular mycorrhizal fungi.</title>
        <authorList>
            <person name="Maeda T."/>
            <person name="Kobayashi Y."/>
            <person name="Nakagawa T."/>
            <person name="Ezawa T."/>
            <person name="Yamaguchi K."/>
            <person name="Bino T."/>
            <person name="Nishimoto Y."/>
            <person name="Shigenobu S."/>
            <person name="Kawaguchi M."/>
        </authorList>
    </citation>
    <scope>NUCLEOTIDE SEQUENCE</scope>
    <source>
        <strain evidence="6">HR1</strain>
    </source>
</reference>
<evidence type="ECO:0000256" key="2">
    <source>
        <dbReference type="ARBA" id="ARBA00022694"/>
    </source>
</evidence>
<feature type="domain" description="CMP/dCMP-type deaminase" evidence="5">
    <location>
        <begin position="280"/>
        <end position="437"/>
    </location>
</feature>
<dbReference type="GO" id="GO:0030880">
    <property type="term" value="C:RNA polymerase complex"/>
    <property type="evidence" value="ECO:0007669"/>
    <property type="project" value="InterPro"/>
</dbReference>
<evidence type="ECO:0000256" key="1">
    <source>
        <dbReference type="ARBA" id="ARBA00004123"/>
    </source>
</evidence>
<keyword evidence="2" id="KW-0819">tRNA processing</keyword>
<evidence type="ECO:0000256" key="4">
    <source>
        <dbReference type="ARBA" id="ARBA00038160"/>
    </source>
</evidence>
<dbReference type="InterPro" id="IPR002125">
    <property type="entry name" value="CMP_dCMP_dom"/>
</dbReference>
<dbReference type="Gene3D" id="3.40.140.10">
    <property type="entry name" value="Cytidine Deaminase, domain 2"/>
    <property type="match status" value="1"/>
</dbReference>
<dbReference type="Pfam" id="PF00383">
    <property type="entry name" value="dCMP_cyt_deam_1"/>
    <property type="match status" value="1"/>
</dbReference>
<dbReference type="GO" id="GO:0005634">
    <property type="term" value="C:nucleus"/>
    <property type="evidence" value="ECO:0007669"/>
    <property type="project" value="UniProtKB-SubCell"/>
</dbReference>
<accession>A0A8H3L7V2</accession>
<dbReference type="InterPro" id="IPR005574">
    <property type="entry name" value="Rpb4/RPC9"/>
</dbReference>
<organism evidence="6 7">
    <name type="scientific">Rhizophagus clarus</name>
    <dbReference type="NCBI Taxonomy" id="94130"/>
    <lineage>
        <taxon>Eukaryota</taxon>
        <taxon>Fungi</taxon>
        <taxon>Fungi incertae sedis</taxon>
        <taxon>Mucoromycota</taxon>
        <taxon>Glomeromycotina</taxon>
        <taxon>Glomeromycetes</taxon>
        <taxon>Glomerales</taxon>
        <taxon>Glomeraceae</taxon>
        <taxon>Rhizophagus</taxon>
    </lineage>
</organism>
<evidence type="ECO:0000313" key="7">
    <source>
        <dbReference type="Proteomes" id="UP000615446"/>
    </source>
</evidence>
<comment type="caution">
    <text evidence="6">The sequence shown here is derived from an EMBL/GenBank/DDBJ whole genome shotgun (WGS) entry which is preliminary data.</text>
</comment>
<evidence type="ECO:0000259" key="5">
    <source>
        <dbReference type="PROSITE" id="PS51747"/>
    </source>
</evidence>
<dbReference type="InterPro" id="IPR016193">
    <property type="entry name" value="Cytidine_deaminase-like"/>
</dbReference>
<dbReference type="Pfam" id="PF03874">
    <property type="entry name" value="RNA_pol_Rpb4"/>
    <property type="match status" value="1"/>
</dbReference>
<dbReference type="Gene3D" id="1.20.1250.40">
    <property type="match status" value="1"/>
</dbReference>